<dbReference type="GO" id="GO:0005615">
    <property type="term" value="C:extracellular space"/>
    <property type="evidence" value="ECO:0007669"/>
    <property type="project" value="UniProtKB-ARBA"/>
</dbReference>
<proteinExistence type="inferred from homology"/>
<dbReference type="Pfam" id="PF00019">
    <property type="entry name" value="TGF_beta"/>
    <property type="match status" value="1"/>
</dbReference>
<keyword evidence="13" id="KW-1185">Reference proteome</keyword>
<evidence type="ECO:0000256" key="7">
    <source>
        <dbReference type="ARBA" id="ARBA00056401"/>
    </source>
</evidence>
<evidence type="ECO:0000256" key="11">
    <source>
        <dbReference type="SAM" id="MobiDB-lite"/>
    </source>
</evidence>
<evidence type="ECO:0000256" key="2">
    <source>
        <dbReference type="ARBA" id="ARBA00009832"/>
    </source>
</evidence>
<evidence type="ECO:0000256" key="10">
    <source>
        <dbReference type="RuleBase" id="RU000354"/>
    </source>
</evidence>
<feature type="domain" description="TGF-beta family profile" evidence="12">
    <location>
        <begin position="106"/>
        <end position="204"/>
    </location>
</feature>
<accession>A0A6J3FQD7</accession>
<comment type="function">
    <text evidence="7">Growth factor that exhibits neurotrophic activity on mesencephalic dopaminergic and motor neurons. Acts by binding to its coreceptor, GFRA4, leading to autophosphorylation and activation of the RET receptor.</text>
</comment>
<dbReference type="GO" id="GO:0030116">
    <property type="term" value="F:glial cell-derived neurotrophic factor receptor binding"/>
    <property type="evidence" value="ECO:0007669"/>
    <property type="project" value="InterPro"/>
</dbReference>
<evidence type="ECO:0000256" key="8">
    <source>
        <dbReference type="ARBA" id="ARBA00066039"/>
    </source>
</evidence>
<dbReference type="RefSeq" id="XP_032107989.1">
    <property type="nucleotide sequence ID" value="XM_032252098.1"/>
</dbReference>
<evidence type="ECO:0000313" key="13">
    <source>
        <dbReference type="Proteomes" id="UP000504640"/>
    </source>
</evidence>
<feature type="compositionally biased region" description="Polar residues" evidence="11">
    <location>
        <begin position="26"/>
        <end position="43"/>
    </location>
</feature>
<dbReference type="PROSITE" id="PS51362">
    <property type="entry name" value="TGF_BETA_2"/>
    <property type="match status" value="1"/>
</dbReference>
<dbReference type="InterPro" id="IPR001839">
    <property type="entry name" value="TGF-b_C"/>
</dbReference>
<keyword evidence="4" id="KW-0732">Signal</keyword>
<dbReference type="AlphaFoldDB" id="A0A6J3FQD7"/>
<dbReference type="CTD" id="5623"/>
<evidence type="ECO:0000256" key="6">
    <source>
        <dbReference type="ARBA" id="ARBA00023157"/>
    </source>
</evidence>
<name>A0A6J3FQD7_SAPAP</name>
<dbReference type="Gene3D" id="2.10.90.10">
    <property type="entry name" value="Cystine-knot cytokines"/>
    <property type="match status" value="1"/>
</dbReference>
<feature type="region of interest" description="Disordered" evidence="11">
    <location>
        <begin position="22"/>
        <end position="44"/>
    </location>
</feature>
<dbReference type="InterPro" id="IPR029034">
    <property type="entry name" value="Cystine-knot_cytokine"/>
</dbReference>
<evidence type="ECO:0000256" key="4">
    <source>
        <dbReference type="ARBA" id="ARBA00022729"/>
    </source>
</evidence>
<dbReference type="GO" id="GO:0030971">
    <property type="term" value="F:receptor tyrosine kinase binding"/>
    <property type="evidence" value="ECO:0007669"/>
    <property type="project" value="InterPro"/>
</dbReference>
<protein>
    <recommendedName>
        <fullName evidence="9">Persephin</fullName>
    </recommendedName>
</protein>
<comment type="similarity">
    <text evidence="2">Belongs to the TGF-beta family. GDNF subfamily.</text>
</comment>
<comment type="subunit">
    <text evidence="8">Homodimer; disulfide-linked. Interacts with GFRA4 coreceptor and RET: forms a 2:2:2 ternary complex composed of PSPN ligand, GFRA4 and RET receptor.</text>
</comment>
<evidence type="ECO:0000259" key="12">
    <source>
        <dbReference type="PROSITE" id="PS51362"/>
    </source>
</evidence>
<keyword evidence="5 10" id="KW-0339">Growth factor</keyword>
<evidence type="ECO:0000256" key="5">
    <source>
        <dbReference type="ARBA" id="ARBA00023030"/>
    </source>
</evidence>
<dbReference type="PANTHER" id="PTHR12173:SF8">
    <property type="entry name" value="PERSEPHIN"/>
    <property type="match status" value="1"/>
</dbReference>
<keyword evidence="6" id="KW-1015">Disulfide bond</keyword>
<evidence type="ECO:0000256" key="3">
    <source>
        <dbReference type="ARBA" id="ARBA00022525"/>
    </source>
</evidence>
<gene>
    <name evidence="14" type="primary">PSPN</name>
</gene>
<reference evidence="14" key="1">
    <citation type="submission" date="2025-08" db="UniProtKB">
        <authorList>
            <consortium name="RefSeq"/>
        </authorList>
    </citation>
    <scope>IDENTIFICATION</scope>
    <source>
        <tissue evidence="14">Blood</tissue>
    </source>
</reference>
<dbReference type="SMART" id="SM00204">
    <property type="entry name" value="TGFB"/>
    <property type="match status" value="1"/>
</dbReference>
<dbReference type="InterPro" id="IPR043401">
    <property type="entry name" value="GDNF_fam"/>
</dbReference>
<organism evidence="13 14">
    <name type="scientific">Sapajus apella</name>
    <name type="common">Brown-capped capuchin</name>
    <name type="synonym">Cebus apella</name>
    <dbReference type="NCBI Taxonomy" id="9515"/>
    <lineage>
        <taxon>Eukaryota</taxon>
        <taxon>Metazoa</taxon>
        <taxon>Chordata</taxon>
        <taxon>Craniata</taxon>
        <taxon>Vertebrata</taxon>
        <taxon>Euteleostomi</taxon>
        <taxon>Mammalia</taxon>
        <taxon>Eutheria</taxon>
        <taxon>Euarchontoglires</taxon>
        <taxon>Primates</taxon>
        <taxon>Haplorrhini</taxon>
        <taxon>Platyrrhini</taxon>
        <taxon>Cebidae</taxon>
        <taxon>Cebinae</taxon>
        <taxon>Sapajus</taxon>
    </lineage>
</organism>
<dbReference type="PANTHER" id="PTHR12173">
    <property type="entry name" value="GDNF SUBFAMILY OF TGF-BETA FAMILY"/>
    <property type="match status" value="1"/>
</dbReference>
<dbReference type="SUPFAM" id="SSF57501">
    <property type="entry name" value="Cystine-knot cytokines"/>
    <property type="match status" value="1"/>
</dbReference>
<dbReference type="GO" id="GO:0048731">
    <property type="term" value="P:system development"/>
    <property type="evidence" value="ECO:0007669"/>
    <property type="project" value="UniProtKB-ARBA"/>
</dbReference>
<dbReference type="CDD" id="cd19382">
    <property type="entry name" value="TGF_beta_Persephin"/>
    <property type="match status" value="1"/>
</dbReference>
<dbReference type="GeneID" id="116532699"/>
<sequence>MPGFQGVGDKLVQTWGPLAAGAGSEAVSSQPQQGINSGRTSHPQDLPVTMAVGKVLLGSVLLLSLHLGQGWDPDAHGAPVANGEFSSEQVAEAGGTWLATHRPLTRLRRAPSGPCQLWSLTLSVAELGLGYASEEKVIFRYCAGSCPRGARTQHGLALARLQGQGKAHGGPCCQPTRYDDVAFLDDRHRWQRLPQLSAAACSCVG</sequence>
<comment type="subcellular location">
    <subcellularLocation>
        <location evidence="1">Secreted</location>
    </subcellularLocation>
</comment>
<dbReference type="Proteomes" id="UP000504640">
    <property type="component" value="Unplaced"/>
</dbReference>
<keyword evidence="3" id="KW-0964">Secreted</keyword>
<dbReference type="FunFam" id="2.10.90.10:FF:000040">
    <property type="entry name" value="Persephin"/>
    <property type="match status" value="1"/>
</dbReference>
<dbReference type="GO" id="GO:0008083">
    <property type="term" value="F:growth factor activity"/>
    <property type="evidence" value="ECO:0007669"/>
    <property type="project" value="UniProtKB-KW"/>
</dbReference>
<evidence type="ECO:0000256" key="1">
    <source>
        <dbReference type="ARBA" id="ARBA00004613"/>
    </source>
</evidence>
<evidence type="ECO:0000313" key="14">
    <source>
        <dbReference type="RefSeq" id="XP_032107989.1"/>
    </source>
</evidence>
<evidence type="ECO:0000256" key="9">
    <source>
        <dbReference type="ARBA" id="ARBA00073984"/>
    </source>
</evidence>